<accession>A0ABU8RJX3</accession>
<proteinExistence type="predicted"/>
<feature type="domain" description="Spore protein YkvP/CgeB glycosyl transferase-like" evidence="1">
    <location>
        <begin position="219"/>
        <end position="308"/>
    </location>
</feature>
<gene>
    <name evidence="2" type="ORF">WDZ17_08345</name>
</gene>
<dbReference type="EMBL" id="JBBIAA010000007">
    <property type="protein sequence ID" value="MEJ5945301.1"/>
    <property type="molecule type" value="Genomic_DNA"/>
</dbReference>
<dbReference type="Proteomes" id="UP001387100">
    <property type="component" value="Unassembled WGS sequence"/>
</dbReference>
<organism evidence="2 3">
    <name type="scientific">Pseudokineococcus basanitobsidens</name>
    <dbReference type="NCBI Taxonomy" id="1926649"/>
    <lineage>
        <taxon>Bacteria</taxon>
        <taxon>Bacillati</taxon>
        <taxon>Actinomycetota</taxon>
        <taxon>Actinomycetes</taxon>
        <taxon>Kineosporiales</taxon>
        <taxon>Kineosporiaceae</taxon>
        <taxon>Pseudokineococcus</taxon>
    </lineage>
</organism>
<name>A0ABU8RJX3_9ACTN</name>
<sequence>MRVLIVGHTAPGGVFTVGSHHLARELALQGHDVVHLSSPVSLVHLLRWRDPEVRRRVRLSRTAHEAAPGAAGLLPLTLLPLSVGPLATGRLALRTALPSLRRTLRSAGVDEVDVLLVDQPLAAGIESIVRARLVVYRSTDVVAGTAKRRAEERLLRRADALVATSAAVLEILRARRPDLPHLVLDNGVDFSRFEATGTQERRGSVYVGAIDERFDWEAVRDVAQERPDEPVDVYGPPTVPVPPLPANVEVHGQVAYDRTPSLLRRARVGLLPFASTPANRGRSPMKLFEYLASGLQVLTTIPPSVTPKPPGVHVHEPGADDGVVERALSAQVNAEGVAAARSMDWSGRARVLAGFLEDLLRSRPGLP</sequence>
<comment type="caution">
    <text evidence="2">The sequence shown here is derived from an EMBL/GenBank/DDBJ whole genome shotgun (WGS) entry which is preliminary data.</text>
</comment>
<evidence type="ECO:0000259" key="1">
    <source>
        <dbReference type="Pfam" id="PF13524"/>
    </source>
</evidence>
<evidence type="ECO:0000313" key="2">
    <source>
        <dbReference type="EMBL" id="MEJ5945301.1"/>
    </source>
</evidence>
<protein>
    <recommendedName>
        <fullName evidence="1">Spore protein YkvP/CgeB glycosyl transferase-like domain-containing protein</fullName>
    </recommendedName>
</protein>
<dbReference type="Gene3D" id="3.40.50.2000">
    <property type="entry name" value="Glycogen Phosphorylase B"/>
    <property type="match status" value="2"/>
</dbReference>
<dbReference type="InterPro" id="IPR055259">
    <property type="entry name" value="YkvP/CgeB_Glyco_trans-like"/>
</dbReference>
<keyword evidence="3" id="KW-1185">Reference proteome</keyword>
<reference evidence="2 3" key="1">
    <citation type="journal article" date="2017" name="Int. J. Syst. Evol. Microbiol.">
        <title>Pseudokineococcus basanitobsidens sp. nov., isolated from volcanic rock.</title>
        <authorList>
            <person name="Lee D.W."/>
            <person name="Park M.Y."/>
            <person name="Kim J.J."/>
            <person name="Kim B.S."/>
        </authorList>
    </citation>
    <scope>NUCLEOTIDE SEQUENCE [LARGE SCALE GENOMIC DNA]</scope>
    <source>
        <strain evidence="2 3">DSM 103726</strain>
    </source>
</reference>
<evidence type="ECO:0000313" key="3">
    <source>
        <dbReference type="Proteomes" id="UP001387100"/>
    </source>
</evidence>
<dbReference type="Pfam" id="PF13524">
    <property type="entry name" value="Glyco_trans_1_2"/>
    <property type="match status" value="1"/>
</dbReference>
<dbReference type="SUPFAM" id="SSF53756">
    <property type="entry name" value="UDP-Glycosyltransferase/glycogen phosphorylase"/>
    <property type="match status" value="1"/>
</dbReference>
<dbReference type="RefSeq" id="WP_339574686.1">
    <property type="nucleotide sequence ID" value="NZ_JBBIAA010000007.1"/>
</dbReference>